<dbReference type="EMBL" id="JACHCA010000016">
    <property type="protein sequence ID" value="MBB6130629.1"/>
    <property type="molecule type" value="Genomic_DNA"/>
</dbReference>
<dbReference type="NCBIfam" id="TIGR03519">
    <property type="entry name" value="T9SS_PorP_fam"/>
    <property type="match status" value="1"/>
</dbReference>
<dbReference type="AlphaFoldDB" id="A0A841JHI9"/>
<protein>
    <submittedName>
        <fullName evidence="1">Type IX secretion system PorP/SprF family membrane protein</fullName>
    </submittedName>
</protein>
<dbReference type="Pfam" id="PF11751">
    <property type="entry name" value="PorP_SprF"/>
    <property type="match status" value="1"/>
</dbReference>
<name>A0A841JHI9_9SPHI</name>
<comment type="caution">
    <text evidence="1">The sequence shown here is derived from an EMBL/GenBank/DDBJ whole genome shotgun (WGS) entry which is preliminary data.</text>
</comment>
<proteinExistence type="predicted"/>
<evidence type="ECO:0000313" key="1">
    <source>
        <dbReference type="EMBL" id="MBB6130629.1"/>
    </source>
</evidence>
<gene>
    <name evidence="1" type="ORF">HDF22_004772</name>
</gene>
<organism evidence="1 2">
    <name type="scientific">Mucilaginibacter lappiensis</name>
    <dbReference type="NCBI Taxonomy" id="354630"/>
    <lineage>
        <taxon>Bacteria</taxon>
        <taxon>Pseudomonadati</taxon>
        <taxon>Bacteroidota</taxon>
        <taxon>Sphingobacteriia</taxon>
        <taxon>Sphingobacteriales</taxon>
        <taxon>Sphingobacteriaceae</taxon>
        <taxon>Mucilaginibacter</taxon>
    </lineage>
</organism>
<accession>A0A841JHI9</accession>
<evidence type="ECO:0000313" key="2">
    <source>
        <dbReference type="Proteomes" id="UP000548326"/>
    </source>
</evidence>
<sequence length="271" mass="29233">MNNLTPINSAYAMVDQAGSITGAVRKQFTGIEGAPSTYLVNANIPLPGLGAATGFIVQSDQIAIEKQIEANFFFAKSIQLDDRNFLAVSANAGISSYKANYLLIDNNNDPLFNANVNETRLNAGIGMLLYSDTYYIGFSMPQLTFRSLGTASVQGDNYFRNHYYLAGAYLAELSDDFKFKPSGLAVYTKGTPITANITGIIYMKDLLGFGAGYTTNSQASFLLDVNVGNLHIGYSYQVGTNGSNLSGYNNAIHEIMVGFRFGEGSSTPKDL</sequence>
<dbReference type="InterPro" id="IPR019861">
    <property type="entry name" value="PorP/SprF_Bacteroidetes"/>
</dbReference>
<dbReference type="Proteomes" id="UP000548326">
    <property type="component" value="Unassembled WGS sequence"/>
</dbReference>
<reference evidence="1 2" key="1">
    <citation type="submission" date="2020-08" db="EMBL/GenBank/DDBJ databases">
        <title>Genomic Encyclopedia of Type Strains, Phase IV (KMG-V): Genome sequencing to study the core and pangenomes of soil and plant-associated prokaryotes.</title>
        <authorList>
            <person name="Whitman W."/>
        </authorList>
    </citation>
    <scope>NUCLEOTIDE SEQUENCE [LARGE SCALE GENOMIC DNA]</scope>
    <source>
        <strain evidence="1 2">MP601</strain>
    </source>
</reference>